<evidence type="ECO:0000313" key="3">
    <source>
        <dbReference type="WBParaSite" id="MhA1_Contig1978.frz3.gene1"/>
    </source>
</evidence>
<dbReference type="Proteomes" id="UP000095281">
    <property type="component" value="Unplaced"/>
</dbReference>
<organism evidence="2 3">
    <name type="scientific">Meloidogyne hapla</name>
    <name type="common">Root-knot nematode worm</name>
    <dbReference type="NCBI Taxonomy" id="6305"/>
    <lineage>
        <taxon>Eukaryota</taxon>
        <taxon>Metazoa</taxon>
        <taxon>Ecdysozoa</taxon>
        <taxon>Nematoda</taxon>
        <taxon>Chromadorea</taxon>
        <taxon>Rhabditida</taxon>
        <taxon>Tylenchina</taxon>
        <taxon>Tylenchomorpha</taxon>
        <taxon>Tylenchoidea</taxon>
        <taxon>Meloidogynidae</taxon>
        <taxon>Meloidogyninae</taxon>
        <taxon>Meloidogyne</taxon>
    </lineage>
</organism>
<feature type="chain" id="PRO_5009315709" evidence="1">
    <location>
        <begin position="21"/>
        <end position="73"/>
    </location>
</feature>
<feature type="signal peptide" evidence="1">
    <location>
        <begin position="1"/>
        <end position="20"/>
    </location>
</feature>
<dbReference type="AlphaFoldDB" id="A0A1I8BD39"/>
<keyword evidence="2" id="KW-1185">Reference proteome</keyword>
<dbReference type="WBParaSite" id="MhA1_Contig1978.frz3.gene1">
    <property type="protein sequence ID" value="MhA1_Contig1978.frz3.gene1"/>
    <property type="gene ID" value="MhA1_Contig1978.frz3.gene1"/>
</dbReference>
<proteinExistence type="predicted"/>
<accession>A0A1I8BD39</accession>
<evidence type="ECO:0000256" key="1">
    <source>
        <dbReference type="SAM" id="SignalP"/>
    </source>
</evidence>
<keyword evidence="1" id="KW-0732">Signal</keyword>
<name>A0A1I8BD39_MELHA</name>
<protein>
    <submittedName>
        <fullName evidence="3">Uncharacterized protein</fullName>
    </submittedName>
</protein>
<evidence type="ECO:0000313" key="2">
    <source>
        <dbReference type="Proteomes" id="UP000095281"/>
    </source>
</evidence>
<sequence>MFLFFLSGLIGSLSIETVIPFILNTDTEQIFEQRKNPLPNSSLTFVSSLNNSAYFCCKKEPKEEIEHEEETFE</sequence>
<reference evidence="3" key="1">
    <citation type="submission" date="2016-11" db="UniProtKB">
        <authorList>
            <consortium name="WormBaseParasite"/>
        </authorList>
    </citation>
    <scope>IDENTIFICATION</scope>
</reference>